<evidence type="ECO:0000313" key="3">
    <source>
        <dbReference type="EMBL" id="MBV0932166.1"/>
    </source>
</evidence>
<evidence type="ECO:0000313" key="4">
    <source>
        <dbReference type="Proteomes" id="UP000755551"/>
    </source>
</evidence>
<dbReference type="RefSeq" id="WP_217333590.1">
    <property type="nucleotide sequence ID" value="NZ_JAHQZT010000002.1"/>
</dbReference>
<dbReference type="Pfam" id="PF10972">
    <property type="entry name" value="CsiV"/>
    <property type="match status" value="1"/>
</dbReference>
<feature type="compositionally biased region" description="Polar residues" evidence="1">
    <location>
        <begin position="158"/>
        <end position="169"/>
    </location>
</feature>
<comment type="caution">
    <text evidence="3">The sequence shown here is derived from an EMBL/GenBank/DDBJ whole genome shotgun (WGS) entry which is preliminary data.</text>
</comment>
<proteinExistence type="predicted"/>
<evidence type="ECO:0000256" key="2">
    <source>
        <dbReference type="SAM" id="SignalP"/>
    </source>
</evidence>
<dbReference type="InterPro" id="IPR021241">
    <property type="entry name" value="CsiV"/>
</dbReference>
<keyword evidence="2" id="KW-0732">Signal</keyword>
<gene>
    <name evidence="3" type="ORF">KTN04_02280</name>
</gene>
<accession>A0ABS6M7A5</accession>
<evidence type="ECO:0000256" key="1">
    <source>
        <dbReference type="SAM" id="MobiDB-lite"/>
    </source>
</evidence>
<protein>
    <submittedName>
        <fullName evidence="3">Peptidoglycan binding protein CsiV</fullName>
    </submittedName>
</protein>
<dbReference type="EMBL" id="JAHQZT010000002">
    <property type="protein sequence ID" value="MBV0932166.1"/>
    <property type="molecule type" value="Genomic_DNA"/>
</dbReference>
<organism evidence="3 4">
    <name type="scientific">Marinobacterium weihaiense</name>
    <dbReference type="NCBI Taxonomy" id="2851016"/>
    <lineage>
        <taxon>Bacteria</taxon>
        <taxon>Pseudomonadati</taxon>
        <taxon>Pseudomonadota</taxon>
        <taxon>Gammaproteobacteria</taxon>
        <taxon>Oceanospirillales</taxon>
        <taxon>Oceanospirillaceae</taxon>
        <taxon>Marinobacterium</taxon>
    </lineage>
</organism>
<sequence length="218" mass="24285">MASSLRRSLALAAMAALPTLTQAASLYKVEMLVFSHENTAADLQQEYWPQQPPLDLSGAVHTQPWDGYPLANFEELPPNDRFLAGSAAALQRDPNYRVIYHGGWLQSIGAESRAREVRISASQGKFELDGSIRLHKQRFLHAHPVIDLKTHDTGAPARNNTPESTTDSGQAALTAAALPDAIEDSLWRLDQTRRMRSNETHYIDHPRFGILLRIRALN</sequence>
<feature type="region of interest" description="Disordered" evidence="1">
    <location>
        <begin position="150"/>
        <end position="169"/>
    </location>
</feature>
<name>A0ABS6M7A5_9GAMM</name>
<reference evidence="3 4" key="1">
    <citation type="submission" date="2021-06" db="EMBL/GenBank/DDBJ databases">
        <title>Bacterium isolated from marine sediment.</title>
        <authorList>
            <person name="Zhu K.-L."/>
            <person name="Du Z.-J."/>
            <person name="Liang Q.-Y."/>
        </authorList>
    </citation>
    <scope>NUCLEOTIDE SEQUENCE [LARGE SCALE GENOMIC DNA]</scope>
    <source>
        <strain evidence="3 4">A346</strain>
    </source>
</reference>
<keyword evidence="4" id="KW-1185">Reference proteome</keyword>
<dbReference type="Proteomes" id="UP000755551">
    <property type="component" value="Unassembled WGS sequence"/>
</dbReference>
<feature type="chain" id="PRO_5047094787" evidence="2">
    <location>
        <begin position="24"/>
        <end position="218"/>
    </location>
</feature>
<feature type="signal peptide" evidence="2">
    <location>
        <begin position="1"/>
        <end position="23"/>
    </location>
</feature>